<feature type="compositionally biased region" description="Basic and acidic residues" evidence="1">
    <location>
        <begin position="41"/>
        <end position="61"/>
    </location>
</feature>
<keyword evidence="2" id="KW-0472">Membrane</keyword>
<keyword evidence="2" id="KW-1133">Transmembrane helix</keyword>
<name>A0ABZ1C717_9BACT</name>
<reference evidence="3 4" key="1">
    <citation type="submission" date="2023-12" db="EMBL/GenBank/DDBJ databases">
        <title>Description of an unclassified Opitutus bacterium of Verrucomicrobiota.</title>
        <authorList>
            <person name="Zhang D.-F."/>
        </authorList>
    </citation>
    <scope>NUCLEOTIDE SEQUENCE [LARGE SCALE GENOMIC DNA]</scope>
    <source>
        <strain evidence="3 4">WL0086</strain>
    </source>
</reference>
<feature type="transmembrane region" description="Helical" evidence="2">
    <location>
        <begin position="6"/>
        <end position="32"/>
    </location>
</feature>
<evidence type="ECO:0000313" key="4">
    <source>
        <dbReference type="Proteomes" id="UP000738431"/>
    </source>
</evidence>
<feature type="region of interest" description="Disordered" evidence="1">
    <location>
        <begin position="40"/>
        <end position="61"/>
    </location>
</feature>
<dbReference type="Proteomes" id="UP000738431">
    <property type="component" value="Chromosome"/>
</dbReference>
<organism evidence="3 4">
    <name type="scientific">Actomonas aquatica</name>
    <dbReference type="NCBI Taxonomy" id="2866162"/>
    <lineage>
        <taxon>Bacteria</taxon>
        <taxon>Pseudomonadati</taxon>
        <taxon>Verrucomicrobiota</taxon>
        <taxon>Opitutia</taxon>
        <taxon>Opitutales</taxon>
        <taxon>Opitutaceae</taxon>
        <taxon>Actomonas</taxon>
    </lineage>
</organism>
<proteinExistence type="predicted"/>
<keyword evidence="2" id="KW-0812">Transmembrane</keyword>
<evidence type="ECO:0000256" key="1">
    <source>
        <dbReference type="SAM" id="MobiDB-lite"/>
    </source>
</evidence>
<dbReference type="EMBL" id="CP139781">
    <property type="protein sequence ID" value="WRQ87197.1"/>
    <property type="molecule type" value="Genomic_DNA"/>
</dbReference>
<accession>A0ABZ1C717</accession>
<protein>
    <submittedName>
        <fullName evidence="3">Uncharacterized protein</fullName>
    </submittedName>
</protein>
<evidence type="ECO:0000313" key="3">
    <source>
        <dbReference type="EMBL" id="WRQ87197.1"/>
    </source>
</evidence>
<gene>
    <name evidence="3" type="ORF">K1X11_020485</name>
</gene>
<sequence>MTLITLATLTIGGWINMLLSVGFVTSLFIYCVTRVLKGPGAKHEHELAHVEPLDEDESAKR</sequence>
<dbReference type="RefSeq" id="WP_221029390.1">
    <property type="nucleotide sequence ID" value="NZ_CP139781.1"/>
</dbReference>
<keyword evidence="4" id="KW-1185">Reference proteome</keyword>
<evidence type="ECO:0000256" key="2">
    <source>
        <dbReference type="SAM" id="Phobius"/>
    </source>
</evidence>